<dbReference type="PANTHER" id="PTHR22774:SF11">
    <property type="entry name" value="CHOREIN N-TERMINAL DOMAIN-CONTAINING PROTEIN"/>
    <property type="match status" value="1"/>
</dbReference>
<accession>A0AAP0BV43</accession>
<protein>
    <recommendedName>
        <fullName evidence="3">Chorein N-terminal domain-containing protein</fullName>
    </recommendedName>
</protein>
<dbReference type="EMBL" id="JBBWWQ010000003">
    <property type="protein sequence ID" value="KAK8951631.1"/>
    <property type="molecule type" value="Genomic_DNA"/>
</dbReference>
<gene>
    <name evidence="1" type="ORF">KSP39_PZI003370</name>
</gene>
<sequence>MESIIARALEYTLKYWLKSFSRDQFKLQGRVAQLSNLDINGDALHASLGLPLSLNVSTARVGKLEITIPAVSSIQTEPIVVQIDRLDVVLEEKFDEDNDLSSSSVHSSTSSVKGSGYGFADKIADGMTVEVRTVNLMLETRGGARVPGGSSCRSSPLASITIHNLWLYTTNESWEVVNLKEARDFSSSKKSIYVFKKLEWDSLTMDLLPHPDMFINSCLSSSNGKIGRDDDGAKRVLFGGERFLDGISGQAYITVQRTEQNSPLALEVKLHVTEAVCPALSEPGLRAFLRFMTGLYVCLNRGDVEPKANQRAGEAAGRSLVSVTVDHIFLCIKDADFQLELLMQSLFFSRASVSDGEIAKKLTRVMVGGLFLRDTFTNPPCALVQPSMQALTEEPLQIPEFGKNFSPPIYPFEDNQIKFNIGVPLFSLYSLQIFPSPAPPTFASQTVIYCQPLLVILQEESCLRISSFLADGVVVNPGTVLPDFSVNSLKFTLRELDLTIPFDFQKHADHPLNGEHHSPSYFSGAKLHVADLIFLQSPSIRSNLLNLEKDPACFSFWESQPIDASQKKWTTQASHLTLSLETCHRIATKHTNSPNLSAGLWKCIEVHEACFEAAMVTPDGSPLLEVPPPGGVVRIGVACQGYLSNTSVEQLLYVLDIYAYFSDVSERIRNVNKNNIDRIGLGKKLMEKLPSDTAVSLALNSLRLKFLDSHSINVQGRPLVQFSGEDFFLKVSHRTLGGAFAVSTSLLWETVCINCVDDNDDSDQTLLRNSIVVPDEHYSVVGNGYPQMRAVFWIDNRCKNQTQPAPFLELDATHVMPYNMQDMECHSLNVSAKVSGVRLGGGMNYAEALLHRFGVLGPDGGPGEGLTKGLKKLSSGPLARLFRTSTVMETNKEKDARSEDEDLVMHLELGMPEDFDISIEFKNWLFALEGTEEIRESWRLSNGEDFSREERSWHTAFDNLKMKAKSNHTNRLLKTGQTHRMGNRSLELVMIGIEGLQALKPRSRSNASEPGSKPIKAYNNSSNFGAIDDNGGVNVEAHLILSERDNAEEAKWDVENIRFSVKQPIEGVVTKEELEHLSVLCRSEVDSMCRIAAGILRLLKLEESIGQATIDQLSLGSESLDKIFTPEKLARRRSSINIVPTSNGVGVSPTLDMNSAVASLETEVRESHEMCSALISALSGSDCSEHAVEVEQLSEKLETMQTLLTRIRSIMH</sequence>
<evidence type="ECO:0000313" key="2">
    <source>
        <dbReference type="Proteomes" id="UP001418222"/>
    </source>
</evidence>
<dbReference type="AlphaFoldDB" id="A0AAP0BV43"/>
<proteinExistence type="predicted"/>
<dbReference type="Pfam" id="PF24917">
    <property type="entry name" value="BLTP3A_B"/>
    <property type="match status" value="1"/>
</dbReference>
<name>A0AAP0BV43_9ASPA</name>
<comment type="caution">
    <text evidence="1">The sequence shown here is derived from an EMBL/GenBank/DDBJ whole genome shotgun (WGS) entry which is preliminary data.</text>
</comment>
<evidence type="ECO:0000313" key="1">
    <source>
        <dbReference type="EMBL" id="KAK8951631.1"/>
    </source>
</evidence>
<keyword evidence="2" id="KW-1185">Reference proteome</keyword>
<dbReference type="Proteomes" id="UP001418222">
    <property type="component" value="Unassembled WGS sequence"/>
</dbReference>
<dbReference type="PANTHER" id="PTHR22774">
    <property type="entry name" value="CHOREIN N-TERMINAL DOMAIN-CONTAINING PROTEIN"/>
    <property type="match status" value="1"/>
</dbReference>
<organism evidence="1 2">
    <name type="scientific">Platanthera zijinensis</name>
    <dbReference type="NCBI Taxonomy" id="2320716"/>
    <lineage>
        <taxon>Eukaryota</taxon>
        <taxon>Viridiplantae</taxon>
        <taxon>Streptophyta</taxon>
        <taxon>Embryophyta</taxon>
        <taxon>Tracheophyta</taxon>
        <taxon>Spermatophyta</taxon>
        <taxon>Magnoliopsida</taxon>
        <taxon>Liliopsida</taxon>
        <taxon>Asparagales</taxon>
        <taxon>Orchidaceae</taxon>
        <taxon>Orchidoideae</taxon>
        <taxon>Orchideae</taxon>
        <taxon>Orchidinae</taxon>
        <taxon>Platanthera</taxon>
    </lineage>
</organism>
<evidence type="ECO:0008006" key="3">
    <source>
        <dbReference type="Google" id="ProtNLM"/>
    </source>
</evidence>
<reference evidence="1 2" key="1">
    <citation type="journal article" date="2022" name="Nat. Plants">
        <title>Genomes of leafy and leafless Platanthera orchids illuminate the evolution of mycoheterotrophy.</title>
        <authorList>
            <person name="Li M.H."/>
            <person name="Liu K.W."/>
            <person name="Li Z."/>
            <person name="Lu H.C."/>
            <person name="Ye Q.L."/>
            <person name="Zhang D."/>
            <person name="Wang J.Y."/>
            <person name="Li Y.F."/>
            <person name="Zhong Z.M."/>
            <person name="Liu X."/>
            <person name="Yu X."/>
            <person name="Liu D.K."/>
            <person name="Tu X.D."/>
            <person name="Liu B."/>
            <person name="Hao Y."/>
            <person name="Liao X.Y."/>
            <person name="Jiang Y.T."/>
            <person name="Sun W.H."/>
            <person name="Chen J."/>
            <person name="Chen Y.Q."/>
            <person name="Ai Y."/>
            <person name="Zhai J.W."/>
            <person name="Wu S.S."/>
            <person name="Zhou Z."/>
            <person name="Hsiao Y.Y."/>
            <person name="Wu W.L."/>
            <person name="Chen Y.Y."/>
            <person name="Lin Y.F."/>
            <person name="Hsu J.L."/>
            <person name="Li C.Y."/>
            <person name="Wang Z.W."/>
            <person name="Zhao X."/>
            <person name="Zhong W.Y."/>
            <person name="Ma X.K."/>
            <person name="Ma L."/>
            <person name="Huang J."/>
            <person name="Chen G.Z."/>
            <person name="Huang M.Z."/>
            <person name="Huang L."/>
            <person name="Peng D.H."/>
            <person name="Luo Y.B."/>
            <person name="Zou S.Q."/>
            <person name="Chen S.P."/>
            <person name="Lan S."/>
            <person name="Tsai W.C."/>
            <person name="Van de Peer Y."/>
            <person name="Liu Z.J."/>
        </authorList>
    </citation>
    <scope>NUCLEOTIDE SEQUENCE [LARGE SCALE GENOMIC DNA]</scope>
    <source>
        <strain evidence="1">Lor287</strain>
    </source>
</reference>
<dbReference type="InterPro" id="IPR026728">
    <property type="entry name" value="BLTP3A/B"/>
</dbReference>